<dbReference type="PROSITE" id="PS00211">
    <property type="entry name" value="ABC_TRANSPORTER_1"/>
    <property type="match status" value="1"/>
</dbReference>
<dbReference type="InterPro" id="IPR027417">
    <property type="entry name" value="P-loop_NTPase"/>
</dbReference>
<dbReference type="Proteomes" id="UP000053331">
    <property type="component" value="Unassembled WGS sequence"/>
</dbReference>
<evidence type="ECO:0000313" key="11">
    <source>
        <dbReference type="Proteomes" id="UP000053331"/>
    </source>
</evidence>
<evidence type="ECO:0000256" key="6">
    <source>
        <dbReference type="ARBA" id="ARBA00056071"/>
    </source>
</evidence>
<dbReference type="Pfam" id="PF00005">
    <property type="entry name" value="ABC_tran"/>
    <property type="match status" value="1"/>
</dbReference>
<dbReference type="Pfam" id="PF12399">
    <property type="entry name" value="BCA_ABC_TP_C"/>
    <property type="match status" value="1"/>
</dbReference>
<evidence type="ECO:0000256" key="1">
    <source>
        <dbReference type="ARBA" id="ARBA00005417"/>
    </source>
</evidence>
<comment type="function">
    <text evidence="6">Probable component of a branched-chain amino-acid transport system.</text>
</comment>
<keyword evidence="4" id="KW-0067">ATP-binding</keyword>
<dbReference type="RefSeq" id="WP_050022983.1">
    <property type="nucleotide sequence ID" value="NZ_JNFH02000002.1"/>
</dbReference>
<proteinExistence type="inferred from homology"/>
<dbReference type="EMBL" id="JNFH02000002">
    <property type="protein sequence ID" value="KKF40094.1"/>
    <property type="molecule type" value="Genomic_DNA"/>
</dbReference>
<dbReference type="SMART" id="SM00382">
    <property type="entry name" value="AAA"/>
    <property type="match status" value="1"/>
</dbReference>
<evidence type="ECO:0000256" key="7">
    <source>
        <dbReference type="ARBA" id="ARBA00072811"/>
    </source>
</evidence>
<dbReference type="SUPFAM" id="SSF52540">
    <property type="entry name" value="P-loop containing nucleoside triphosphate hydrolases"/>
    <property type="match status" value="1"/>
</dbReference>
<dbReference type="GO" id="GO:0005524">
    <property type="term" value="F:ATP binding"/>
    <property type="evidence" value="ECO:0007669"/>
    <property type="project" value="UniProtKB-KW"/>
</dbReference>
<feature type="region of interest" description="Disordered" evidence="8">
    <location>
        <begin position="236"/>
        <end position="255"/>
    </location>
</feature>
<gene>
    <name evidence="10" type="ORF">FK85_23375</name>
</gene>
<dbReference type="CDD" id="cd03219">
    <property type="entry name" value="ABC_Mj1267_LivG_branched"/>
    <property type="match status" value="1"/>
</dbReference>
<keyword evidence="5" id="KW-0029">Amino-acid transport</keyword>
<evidence type="ECO:0000256" key="3">
    <source>
        <dbReference type="ARBA" id="ARBA00022741"/>
    </source>
</evidence>
<accession>A0A0F8D722</accession>
<comment type="similarity">
    <text evidence="1">Belongs to the ABC transporter superfamily.</text>
</comment>
<evidence type="ECO:0000256" key="4">
    <source>
        <dbReference type="ARBA" id="ARBA00022840"/>
    </source>
</evidence>
<organism evidence="10 11">
    <name type="scientific">Halorubrum saccharovorum</name>
    <dbReference type="NCBI Taxonomy" id="2248"/>
    <lineage>
        <taxon>Archaea</taxon>
        <taxon>Methanobacteriati</taxon>
        <taxon>Methanobacteriota</taxon>
        <taxon>Stenosarchaea group</taxon>
        <taxon>Halobacteria</taxon>
        <taxon>Halobacteriales</taxon>
        <taxon>Haloferacaceae</taxon>
        <taxon>Halorubrum</taxon>
    </lineage>
</organism>
<dbReference type="PROSITE" id="PS50893">
    <property type="entry name" value="ABC_TRANSPORTER_2"/>
    <property type="match status" value="1"/>
</dbReference>
<dbReference type="PANTHER" id="PTHR45772:SF3">
    <property type="entry name" value="ABC TRANSPORTER ATP-BINDING PROTEIN"/>
    <property type="match status" value="1"/>
</dbReference>
<dbReference type="InterPro" id="IPR003439">
    <property type="entry name" value="ABC_transporter-like_ATP-bd"/>
</dbReference>
<dbReference type="InterPro" id="IPR017871">
    <property type="entry name" value="ABC_transporter-like_CS"/>
</dbReference>
<dbReference type="PANTHER" id="PTHR45772">
    <property type="entry name" value="CONSERVED COMPONENT OF ABC TRANSPORTER FOR NATURAL AMINO ACIDS-RELATED"/>
    <property type="match status" value="1"/>
</dbReference>
<evidence type="ECO:0000256" key="8">
    <source>
        <dbReference type="SAM" id="MobiDB-lite"/>
    </source>
</evidence>
<protein>
    <recommendedName>
        <fullName evidence="7">Probable branched-chain amino acid transport ATP-binding protein LivG</fullName>
    </recommendedName>
</protein>
<dbReference type="GO" id="GO:0005886">
    <property type="term" value="C:plasma membrane"/>
    <property type="evidence" value="ECO:0007669"/>
    <property type="project" value="TreeGrafter"/>
</dbReference>
<dbReference type="FunFam" id="3.40.50.300:FF:000421">
    <property type="entry name" value="Branched-chain amino acid ABC transporter ATP-binding protein"/>
    <property type="match status" value="1"/>
</dbReference>
<sequence length="255" mass="27940">MTETVLEIRDLTKKFGQLTATNHIDLDVESGEFRSVIGPNGAGKTTLFNLISGALRPTSGRIEFAGEPIADLPPHERVRRGVSRSFQITNIFSGLTVHENVRLAVQSKHYAGLDRTEALFRDTGSFDTMNDRTDGILRRIGLADRASEMAGTLAYGDQRRLEIGLVLATDPQLVLLDEPTAGMSSEETRETLELVNEVLADQSIMLIEHDIDLIMDVSDRITVLTRGEVLASGTPEEISTNDDVQDAYLGGGRDE</sequence>
<feature type="domain" description="ABC transporter" evidence="9">
    <location>
        <begin position="6"/>
        <end position="251"/>
    </location>
</feature>
<dbReference type="InterPro" id="IPR003593">
    <property type="entry name" value="AAA+_ATPase"/>
</dbReference>
<evidence type="ECO:0000256" key="5">
    <source>
        <dbReference type="ARBA" id="ARBA00022970"/>
    </source>
</evidence>
<evidence type="ECO:0000256" key="2">
    <source>
        <dbReference type="ARBA" id="ARBA00022448"/>
    </source>
</evidence>
<dbReference type="InterPro" id="IPR051120">
    <property type="entry name" value="ABC_AA/LPS_Transport"/>
</dbReference>
<keyword evidence="11" id="KW-1185">Reference proteome</keyword>
<dbReference type="InterPro" id="IPR032823">
    <property type="entry name" value="BCA_ABC_TP_C"/>
</dbReference>
<dbReference type="OrthoDB" id="44250at2157"/>
<reference evidence="10 11" key="1">
    <citation type="journal article" date="2015" name="Genome Announc.">
        <title>Draft genome sequence of a Halorubrum H3 strain isolated from the burlinskoye salt lake (Altai Krai, Russia).</title>
        <authorList>
            <person name="Rozanov A.S."/>
            <person name="Bryanskaya A.V."/>
            <person name="Malup T.K."/>
            <person name="Kotenko A.V."/>
            <person name="Peltek S.E."/>
        </authorList>
    </citation>
    <scope>NUCLEOTIDE SEQUENCE [LARGE SCALE GENOMIC DNA]</scope>
    <source>
        <strain evidence="10 11">H3</strain>
    </source>
</reference>
<dbReference type="Gene3D" id="3.40.50.300">
    <property type="entry name" value="P-loop containing nucleotide triphosphate hydrolases"/>
    <property type="match status" value="1"/>
</dbReference>
<evidence type="ECO:0000313" key="10">
    <source>
        <dbReference type="EMBL" id="KKF40094.1"/>
    </source>
</evidence>
<name>A0A0F8D722_9EURY</name>
<dbReference type="AlphaFoldDB" id="A0A0F8D722"/>
<evidence type="ECO:0000259" key="9">
    <source>
        <dbReference type="PROSITE" id="PS50893"/>
    </source>
</evidence>
<dbReference type="GO" id="GO:0016887">
    <property type="term" value="F:ATP hydrolysis activity"/>
    <property type="evidence" value="ECO:0007669"/>
    <property type="project" value="InterPro"/>
</dbReference>
<keyword evidence="2" id="KW-0813">Transport</keyword>
<keyword evidence="3" id="KW-0547">Nucleotide-binding</keyword>
<dbReference type="GO" id="GO:0006865">
    <property type="term" value="P:amino acid transport"/>
    <property type="evidence" value="ECO:0007669"/>
    <property type="project" value="UniProtKB-KW"/>
</dbReference>
<comment type="caution">
    <text evidence="10">The sequence shown here is derived from an EMBL/GenBank/DDBJ whole genome shotgun (WGS) entry which is preliminary data.</text>
</comment>